<dbReference type="InterPro" id="IPR036235">
    <property type="entry name" value="Ribosomal_bL12_oligo_N_sf"/>
</dbReference>
<keyword evidence="5" id="KW-1133">Transmembrane helix</keyword>
<dbReference type="GO" id="GO:0006412">
    <property type="term" value="P:translation"/>
    <property type="evidence" value="ECO:0007669"/>
    <property type="project" value="InterPro"/>
</dbReference>
<proteinExistence type="inferred from homology"/>
<dbReference type="Gene3D" id="1.20.5.710">
    <property type="entry name" value="Single helix bin"/>
    <property type="match status" value="1"/>
</dbReference>
<evidence type="ECO:0000256" key="1">
    <source>
        <dbReference type="ARBA" id="ARBA00007197"/>
    </source>
</evidence>
<name>A0A0M3J4R7_ANISI</name>
<dbReference type="GO" id="GO:0003735">
    <property type="term" value="F:structural constituent of ribosome"/>
    <property type="evidence" value="ECO:0007669"/>
    <property type="project" value="InterPro"/>
</dbReference>
<keyword evidence="5" id="KW-0812">Transmembrane</keyword>
<evidence type="ECO:0000313" key="8">
    <source>
        <dbReference type="Proteomes" id="UP000267096"/>
    </source>
</evidence>
<evidence type="ECO:0000256" key="2">
    <source>
        <dbReference type="ARBA" id="ARBA00022980"/>
    </source>
</evidence>
<feature type="transmembrane region" description="Helical" evidence="5">
    <location>
        <begin position="117"/>
        <end position="138"/>
    </location>
</feature>
<dbReference type="GO" id="GO:1990904">
    <property type="term" value="C:ribonucleoprotein complex"/>
    <property type="evidence" value="ECO:0007669"/>
    <property type="project" value="UniProtKB-KW"/>
</dbReference>
<evidence type="ECO:0000256" key="3">
    <source>
        <dbReference type="ARBA" id="ARBA00023274"/>
    </source>
</evidence>
<organism evidence="9">
    <name type="scientific">Anisakis simplex</name>
    <name type="common">Herring worm</name>
    <dbReference type="NCBI Taxonomy" id="6269"/>
    <lineage>
        <taxon>Eukaryota</taxon>
        <taxon>Metazoa</taxon>
        <taxon>Ecdysozoa</taxon>
        <taxon>Nematoda</taxon>
        <taxon>Chromadorea</taxon>
        <taxon>Rhabditida</taxon>
        <taxon>Spirurina</taxon>
        <taxon>Ascaridomorpha</taxon>
        <taxon>Ascaridoidea</taxon>
        <taxon>Anisakidae</taxon>
        <taxon>Anisakis</taxon>
        <taxon>Anisakis simplex complex</taxon>
    </lineage>
</organism>
<dbReference type="Proteomes" id="UP000267096">
    <property type="component" value="Unassembled WGS sequence"/>
</dbReference>
<gene>
    <name evidence="7" type="ORF">ASIM_LOCUS2400</name>
</gene>
<dbReference type="EMBL" id="UYRR01003181">
    <property type="protein sequence ID" value="VDK19929.1"/>
    <property type="molecule type" value="Genomic_DNA"/>
</dbReference>
<evidence type="ECO:0000259" key="6">
    <source>
        <dbReference type="Pfam" id="PF16320"/>
    </source>
</evidence>
<feature type="compositionally biased region" description="Basic and acidic residues" evidence="4">
    <location>
        <begin position="60"/>
        <end position="78"/>
    </location>
</feature>
<evidence type="ECO:0000313" key="9">
    <source>
        <dbReference type="WBParaSite" id="ASIM_0000254001-mRNA-1"/>
    </source>
</evidence>
<dbReference type="InterPro" id="IPR008932">
    <property type="entry name" value="Ribosomal_bL12_oligo"/>
</dbReference>
<reference evidence="7 8" key="2">
    <citation type="submission" date="2018-11" db="EMBL/GenBank/DDBJ databases">
        <authorList>
            <consortium name="Pathogen Informatics"/>
        </authorList>
    </citation>
    <scope>NUCLEOTIDE SEQUENCE [LARGE SCALE GENOMIC DNA]</scope>
</reference>
<evidence type="ECO:0000256" key="5">
    <source>
        <dbReference type="SAM" id="Phobius"/>
    </source>
</evidence>
<keyword evidence="2" id="KW-0689">Ribosomal protein</keyword>
<dbReference type="WBParaSite" id="ASIM_0000254001-mRNA-1">
    <property type="protein sequence ID" value="ASIM_0000254001-mRNA-1"/>
    <property type="gene ID" value="ASIM_0000254001"/>
</dbReference>
<dbReference type="GO" id="GO:0005840">
    <property type="term" value="C:ribosome"/>
    <property type="evidence" value="ECO:0007669"/>
    <property type="project" value="UniProtKB-KW"/>
</dbReference>
<evidence type="ECO:0000256" key="4">
    <source>
        <dbReference type="SAM" id="MobiDB-lite"/>
    </source>
</evidence>
<dbReference type="AlphaFoldDB" id="A0A0M3J4R7"/>
<feature type="domain" description="Large ribosomal subunit protein bL12 oligomerization" evidence="6">
    <location>
        <begin position="78"/>
        <end position="121"/>
    </location>
</feature>
<evidence type="ECO:0000313" key="7">
    <source>
        <dbReference type="EMBL" id="VDK19929.1"/>
    </source>
</evidence>
<accession>A0A0M3J4R7</accession>
<dbReference type="SUPFAM" id="SSF48300">
    <property type="entry name" value="Ribosomal protein L7/12, oligomerisation (N-terminal) domain"/>
    <property type="match status" value="1"/>
</dbReference>
<keyword evidence="8" id="KW-1185">Reference proteome</keyword>
<keyword evidence="5" id="KW-0472">Membrane</keyword>
<dbReference type="OrthoDB" id="250175at2759"/>
<sequence>MAVAATRVLTKLFTRNSVKRIVRLNINSYATLRRCLATAANAPSPSEAASAEGGGGLPLEKGDKLSEPSEERAPSEKVQRLVEEICGLTLLDVVDLNKALKKRLNLPDAPMMANGPAFAAAMQASGIIGHVFFPLQIFRIRWKRN</sequence>
<feature type="compositionally biased region" description="Low complexity" evidence="4">
    <location>
        <begin position="42"/>
        <end position="51"/>
    </location>
</feature>
<protein>
    <submittedName>
        <fullName evidence="9">Ribosomal_L12_N domain-containing protein</fullName>
    </submittedName>
</protein>
<feature type="region of interest" description="Disordered" evidence="4">
    <location>
        <begin position="42"/>
        <end position="78"/>
    </location>
</feature>
<comment type="similarity">
    <text evidence="1">Belongs to the bacterial ribosomal protein bL12 family.</text>
</comment>
<dbReference type="Pfam" id="PF16320">
    <property type="entry name" value="Ribosomal_L12_N"/>
    <property type="match status" value="1"/>
</dbReference>
<reference evidence="9" key="1">
    <citation type="submission" date="2017-02" db="UniProtKB">
        <authorList>
            <consortium name="WormBaseParasite"/>
        </authorList>
    </citation>
    <scope>IDENTIFICATION</scope>
</reference>
<keyword evidence="3" id="KW-0687">Ribonucleoprotein</keyword>